<name>A0A0H4VEA1_9SPHN</name>
<feature type="signal peptide" evidence="2">
    <location>
        <begin position="1"/>
        <end position="30"/>
    </location>
</feature>
<sequence>MMTPLEILMKKTVTFLAGTGALLLATSGFAQDIPAPGTEQAGSAQAPEAIQVEDIPPSQAEGPTQTPSTQSPSAESPSAEASAFTDGQVMAFASAAMQMRELHADTSLEDADKQARAEAIVSEAGIDAETYSAIGMAARDDAELAQRIQLAVQANSQEPSS</sequence>
<dbReference type="Proteomes" id="UP000059113">
    <property type="component" value="Chromosome"/>
</dbReference>
<evidence type="ECO:0000313" key="4">
    <source>
        <dbReference type="Proteomes" id="UP000059113"/>
    </source>
</evidence>
<feature type="chain" id="PRO_5007772079" description="DUF4168 domain-containing protein" evidence="2">
    <location>
        <begin position="31"/>
        <end position="161"/>
    </location>
</feature>
<protein>
    <recommendedName>
        <fullName evidence="5">DUF4168 domain-containing protein</fullName>
    </recommendedName>
</protein>
<gene>
    <name evidence="3" type="ORF">CP97_00755</name>
</gene>
<proteinExistence type="predicted"/>
<evidence type="ECO:0008006" key="5">
    <source>
        <dbReference type="Google" id="ProtNLM"/>
    </source>
</evidence>
<feature type="compositionally biased region" description="Low complexity" evidence="1">
    <location>
        <begin position="63"/>
        <end position="83"/>
    </location>
</feature>
<evidence type="ECO:0000256" key="1">
    <source>
        <dbReference type="SAM" id="MobiDB-lite"/>
    </source>
</evidence>
<organism evidence="3 4">
    <name type="scientific">Aurantiacibacter atlanticus</name>
    <dbReference type="NCBI Taxonomy" id="1648404"/>
    <lineage>
        <taxon>Bacteria</taxon>
        <taxon>Pseudomonadati</taxon>
        <taxon>Pseudomonadota</taxon>
        <taxon>Alphaproteobacteria</taxon>
        <taxon>Sphingomonadales</taxon>
        <taxon>Erythrobacteraceae</taxon>
        <taxon>Aurantiacibacter</taxon>
    </lineage>
</organism>
<keyword evidence="4" id="KW-1185">Reference proteome</keyword>
<dbReference type="KEGG" id="ery:CP97_00755"/>
<reference evidence="4" key="2">
    <citation type="submission" date="2015-04" db="EMBL/GenBank/DDBJ databases">
        <title>The complete genome sequence of Erythrobacter sp. s21-N3.</title>
        <authorList>
            <person name="Zhuang L."/>
            <person name="Liu Y."/>
            <person name="Shao Z."/>
        </authorList>
    </citation>
    <scope>NUCLEOTIDE SEQUENCE [LARGE SCALE GENOMIC DNA]</scope>
    <source>
        <strain evidence="4">s21-N3</strain>
    </source>
</reference>
<dbReference type="AlphaFoldDB" id="A0A0H4VEA1"/>
<keyword evidence="2" id="KW-0732">Signal</keyword>
<dbReference type="EMBL" id="CP011310">
    <property type="protein sequence ID" value="AKQ43022.2"/>
    <property type="molecule type" value="Genomic_DNA"/>
</dbReference>
<reference evidence="3 4" key="1">
    <citation type="journal article" date="2015" name="Int. J. Syst. Evol. Microbiol.">
        <title>Erythrobacter atlanticus sp. nov., a bacterium from ocean sediment able to degrade polycyclic aromatic hydrocarbons.</title>
        <authorList>
            <person name="Zhuang L."/>
            <person name="Liu Y."/>
            <person name="Wang L."/>
            <person name="Wang W."/>
            <person name="Shao Z."/>
        </authorList>
    </citation>
    <scope>NUCLEOTIDE SEQUENCE [LARGE SCALE GENOMIC DNA]</scope>
    <source>
        <strain evidence="4">s21-N3</strain>
    </source>
</reference>
<accession>A0A0H4VEA1</accession>
<feature type="region of interest" description="Disordered" evidence="1">
    <location>
        <begin position="32"/>
        <end position="85"/>
    </location>
</feature>
<evidence type="ECO:0000313" key="3">
    <source>
        <dbReference type="EMBL" id="AKQ43022.2"/>
    </source>
</evidence>
<evidence type="ECO:0000256" key="2">
    <source>
        <dbReference type="SAM" id="SignalP"/>
    </source>
</evidence>